<dbReference type="Proteomes" id="UP000245488">
    <property type="component" value="Chromosome"/>
</dbReference>
<evidence type="ECO:0000313" key="4">
    <source>
        <dbReference type="Proteomes" id="UP000245488"/>
    </source>
</evidence>
<feature type="transmembrane region" description="Helical" evidence="1">
    <location>
        <begin position="226"/>
        <end position="246"/>
    </location>
</feature>
<protein>
    <submittedName>
        <fullName evidence="3">Zinc ribbon domain-containing protein</fullName>
    </submittedName>
</protein>
<comment type="caution">
    <text evidence="3">The sequence shown here is derived from an EMBL/GenBank/DDBJ whole genome shotgun (WGS) entry which is preliminary data.</text>
</comment>
<dbReference type="Pfam" id="PF12773">
    <property type="entry name" value="DZR"/>
    <property type="match status" value="1"/>
</dbReference>
<proteinExistence type="predicted"/>
<organism evidence="3 4">
    <name type="scientific">Butyrivibrio fibrisolvens</name>
    <dbReference type="NCBI Taxonomy" id="831"/>
    <lineage>
        <taxon>Bacteria</taxon>
        <taxon>Bacillati</taxon>
        <taxon>Bacillota</taxon>
        <taxon>Clostridia</taxon>
        <taxon>Lachnospirales</taxon>
        <taxon>Lachnospiraceae</taxon>
        <taxon>Butyrivibrio</taxon>
    </lineage>
</organism>
<name>A0A317G2S6_BUTFI</name>
<sequence length="314" mass="35098">MEGNIMAFCSECGQKIEQGAKFCSGCGKPIGDNNGSQRKQVFEGNIHKCPNCGEVIKSFVTICPSCGFEFRDTKSSNAVKEFADKLEYLQSQKKAPSIISGVAKSLGIGKSDNNEEQILNMIRNFTVPNTKEDVFEFMILASSNINISAISAEYSSDAGANSTEELNAMKARSDAWQSKMEQVYQKANIAFGSDPDFIKIRDLYDRTTKAINSAKKAKSRKTRNTIILGLCLMFVPAILFGLVGYIPHRMRENKLEQTVQEIQVDISNGDYDAALIKAQSLHMDDNWSSESKEHWDEQRESLIKLIEQKKEDNK</sequence>
<evidence type="ECO:0000259" key="2">
    <source>
        <dbReference type="Pfam" id="PF12773"/>
    </source>
</evidence>
<keyword evidence="1" id="KW-0472">Membrane</keyword>
<evidence type="ECO:0000313" key="3">
    <source>
        <dbReference type="EMBL" id="PWT28228.1"/>
    </source>
</evidence>
<dbReference type="AlphaFoldDB" id="A0A317G2S6"/>
<accession>A0A317G2S6</accession>
<gene>
    <name evidence="3" type="ORF">CPT75_14445</name>
</gene>
<reference evidence="3 4" key="1">
    <citation type="submission" date="2017-09" db="EMBL/GenBank/DDBJ databases">
        <title>High-quality draft genome sequence of Butyrivibrio fibrisolvens INBov1, isolated from cow rumen.</title>
        <authorList>
            <person name="Rodriguez Hernaez J."/>
            <person name="Rivarola M."/>
            <person name="Paniego N."/>
            <person name="Cravero S."/>
            <person name="Ceron Cucchi M."/>
            <person name="Martinez M.C."/>
        </authorList>
    </citation>
    <scope>NUCLEOTIDE SEQUENCE [LARGE SCALE GENOMIC DNA]</scope>
    <source>
        <strain evidence="3 4">INBov1</strain>
    </source>
</reference>
<keyword evidence="4" id="KW-1185">Reference proteome</keyword>
<evidence type="ECO:0000256" key="1">
    <source>
        <dbReference type="SAM" id="Phobius"/>
    </source>
</evidence>
<dbReference type="InterPro" id="IPR025874">
    <property type="entry name" value="DZR"/>
</dbReference>
<keyword evidence="1" id="KW-0812">Transmembrane</keyword>
<keyword evidence="1" id="KW-1133">Transmembrane helix</keyword>
<dbReference type="EMBL" id="NXNG01000001">
    <property type="protein sequence ID" value="PWT28228.1"/>
    <property type="molecule type" value="Genomic_DNA"/>
</dbReference>
<feature type="domain" description="DZANK-type" evidence="2">
    <location>
        <begin position="9"/>
        <end position="67"/>
    </location>
</feature>